<keyword evidence="1" id="KW-0175">Coiled coil</keyword>
<dbReference type="VEuPathDB" id="FungiDB:VP01_404g7"/>
<sequence>MEDQQASHLEPSGEVNVVMEVVGLDTNNQNNMGVGQTHNCMENEEMLNKELRREKTTHAQQLRGALDQIALMEREDFFDQPLNGRTEGIKSNEWIDWLYNDLENVDVGTNKDQEEPDEPLAKVNDMWHPFKNKMVVSSGLISWVK</sequence>
<evidence type="ECO:0000313" key="3">
    <source>
        <dbReference type="Proteomes" id="UP000037035"/>
    </source>
</evidence>
<evidence type="ECO:0000313" key="2">
    <source>
        <dbReference type="EMBL" id="KNZ51206.1"/>
    </source>
</evidence>
<comment type="caution">
    <text evidence="2">The sequence shown here is derived from an EMBL/GenBank/DDBJ whole genome shotgun (WGS) entry which is preliminary data.</text>
</comment>
<name>A0A0L6URN7_9BASI</name>
<keyword evidence="3" id="KW-1185">Reference proteome</keyword>
<protein>
    <submittedName>
        <fullName evidence="2">Uncharacterized protein</fullName>
    </submittedName>
</protein>
<accession>A0A0L6URN7</accession>
<feature type="coiled-coil region" evidence="1">
    <location>
        <begin position="41"/>
        <end position="68"/>
    </location>
</feature>
<organism evidence="2 3">
    <name type="scientific">Puccinia sorghi</name>
    <dbReference type="NCBI Taxonomy" id="27349"/>
    <lineage>
        <taxon>Eukaryota</taxon>
        <taxon>Fungi</taxon>
        <taxon>Dikarya</taxon>
        <taxon>Basidiomycota</taxon>
        <taxon>Pucciniomycotina</taxon>
        <taxon>Pucciniomycetes</taxon>
        <taxon>Pucciniales</taxon>
        <taxon>Pucciniaceae</taxon>
        <taxon>Puccinia</taxon>
    </lineage>
</organism>
<dbReference type="AlphaFoldDB" id="A0A0L6URN7"/>
<dbReference type="Proteomes" id="UP000037035">
    <property type="component" value="Unassembled WGS sequence"/>
</dbReference>
<gene>
    <name evidence="2" type="ORF">VP01_404g7</name>
</gene>
<reference evidence="2 3" key="1">
    <citation type="submission" date="2015-08" db="EMBL/GenBank/DDBJ databases">
        <title>Next Generation Sequencing and Analysis of the Genome of Puccinia sorghi L Schw, the Causal Agent of Maize Common Rust.</title>
        <authorList>
            <person name="Rochi L."/>
            <person name="Burguener G."/>
            <person name="Darino M."/>
            <person name="Turjanski A."/>
            <person name="Kreff E."/>
            <person name="Dieguez M.J."/>
            <person name="Sacco F."/>
        </authorList>
    </citation>
    <scope>NUCLEOTIDE SEQUENCE [LARGE SCALE GENOMIC DNA]</scope>
    <source>
        <strain evidence="2 3">RO10H11247</strain>
    </source>
</reference>
<dbReference type="EMBL" id="LAVV01009113">
    <property type="protein sequence ID" value="KNZ51206.1"/>
    <property type="molecule type" value="Genomic_DNA"/>
</dbReference>
<proteinExistence type="predicted"/>
<evidence type="ECO:0000256" key="1">
    <source>
        <dbReference type="SAM" id="Coils"/>
    </source>
</evidence>